<feature type="signal peptide" evidence="2">
    <location>
        <begin position="1"/>
        <end position="19"/>
    </location>
</feature>
<sequence length="132" mass="14204">MYKKTLGALFSVLMRAGCASGTGQPVSTAGTYVMPDGSGDGQEAVIKGKDIEIYWVAKENKTKALYWKGDAPEEAKEPGPLKWTSQGDREAMDSSLLASQDSTKEFTLDNGVLSYEASAMGVTKTVELKKEQ</sequence>
<keyword evidence="2" id="KW-0732">Signal</keyword>
<comment type="caution">
    <text evidence="3">The sequence shown here is derived from an EMBL/GenBank/DDBJ whole genome shotgun (WGS) entry which is preliminary data.</text>
</comment>
<proteinExistence type="predicted"/>
<organism evidence="3 4">
    <name type="scientific">Faecalibaculum rodentium</name>
    <dbReference type="NCBI Taxonomy" id="1702221"/>
    <lineage>
        <taxon>Bacteria</taxon>
        <taxon>Bacillati</taxon>
        <taxon>Bacillota</taxon>
        <taxon>Erysipelotrichia</taxon>
        <taxon>Erysipelotrichales</taxon>
        <taxon>Erysipelotrichaceae</taxon>
        <taxon>Faecalibaculum</taxon>
    </lineage>
</organism>
<evidence type="ECO:0000256" key="1">
    <source>
        <dbReference type="SAM" id="MobiDB-lite"/>
    </source>
</evidence>
<evidence type="ECO:0000313" key="4">
    <source>
        <dbReference type="Proteomes" id="UP000186758"/>
    </source>
</evidence>
<feature type="region of interest" description="Disordered" evidence="1">
    <location>
        <begin position="69"/>
        <end position="90"/>
    </location>
</feature>
<feature type="compositionally biased region" description="Basic and acidic residues" evidence="1">
    <location>
        <begin position="70"/>
        <end position="79"/>
    </location>
</feature>
<reference evidence="3 4" key="1">
    <citation type="submission" date="2016-11" db="EMBL/GenBank/DDBJ databases">
        <title>Description of two novel members of the family Erysipelotrichaceae: Ileibacterium lipovorans gen. nov., sp. nov. and Dubosiella newyorkensis, gen. nov., sp. nov.</title>
        <authorList>
            <person name="Cox L.M."/>
            <person name="Sohn J."/>
            <person name="Tyrrell K.L."/>
            <person name="Citron D.M."/>
            <person name="Lawson P.A."/>
            <person name="Patel N.B."/>
            <person name="Iizumi T."/>
            <person name="Perez-Perez G.I."/>
            <person name="Goldstein E.J."/>
            <person name="Blaser M.J."/>
        </authorList>
    </citation>
    <scope>NUCLEOTIDE SEQUENCE [LARGE SCALE GENOMIC DNA]</scope>
    <source>
        <strain evidence="3 4">NYU-BL-K8</strain>
    </source>
</reference>
<dbReference type="AlphaFoldDB" id="A0A1Q9YIP4"/>
<evidence type="ECO:0008006" key="5">
    <source>
        <dbReference type="Google" id="ProtNLM"/>
    </source>
</evidence>
<accession>A0A1Q9YIP4</accession>
<dbReference type="EMBL" id="MPJZ01000075">
    <property type="protein sequence ID" value="OLU44185.1"/>
    <property type="molecule type" value="Genomic_DNA"/>
</dbReference>
<name>A0A1Q9YIP4_9FIRM</name>
<feature type="chain" id="PRO_5039046619" description="Lipoprotein" evidence="2">
    <location>
        <begin position="20"/>
        <end position="132"/>
    </location>
</feature>
<gene>
    <name evidence="3" type="ORF">BO223_09115</name>
</gene>
<protein>
    <recommendedName>
        <fullName evidence="5">Lipoprotein</fullName>
    </recommendedName>
</protein>
<evidence type="ECO:0000313" key="3">
    <source>
        <dbReference type="EMBL" id="OLU44185.1"/>
    </source>
</evidence>
<dbReference type="Proteomes" id="UP000186758">
    <property type="component" value="Unassembled WGS sequence"/>
</dbReference>
<evidence type="ECO:0000256" key="2">
    <source>
        <dbReference type="SAM" id="SignalP"/>
    </source>
</evidence>
<dbReference type="RefSeq" id="WP_075885783.1">
    <property type="nucleotide sequence ID" value="NZ_MPJZ01000075.1"/>
</dbReference>